<evidence type="ECO:0000256" key="1">
    <source>
        <dbReference type="SAM" id="MobiDB-lite"/>
    </source>
</evidence>
<dbReference type="Proteomes" id="UP001177670">
    <property type="component" value="Unassembled WGS sequence"/>
</dbReference>
<proteinExistence type="predicted"/>
<organism evidence="2 3">
    <name type="scientific">Melipona bicolor</name>
    <dbReference type="NCBI Taxonomy" id="60889"/>
    <lineage>
        <taxon>Eukaryota</taxon>
        <taxon>Metazoa</taxon>
        <taxon>Ecdysozoa</taxon>
        <taxon>Arthropoda</taxon>
        <taxon>Hexapoda</taxon>
        <taxon>Insecta</taxon>
        <taxon>Pterygota</taxon>
        <taxon>Neoptera</taxon>
        <taxon>Endopterygota</taxon>
        <taxon>Hymenoptera</taxon>
        <taxon>Apocrita</taxon>
        <taxon>Aculeata</taxon>
        <taxon>Apoidea</taxon>
        <taxon>Anthophila</taxon>
        <taxon>Apidae</taxon>
        <taxon>Melipona</taxon>
    </lineage>
</organism>
<gene>
    <name evidence="2" type="ORF">K0M31_001839</name>
</gene>
<keyword evidence="3" id="KW-1185">Reference proteome</keyword>
<evidence type="ECO:0000313" key="2">
    <source>
        <dbReference type="EMBL" id="KAK1137327.1"/>
    </source>
</evidence>
<protein>
    <submittedName>
        <fullName evidence="2">Uncharacterized protein</fullName>
    </submittedName>
</protein>
<sequence length="94" mass="10249">MFPTRHGPHGRGAGIRPASAFPTGNYQLAQREAPELPWWGGKTTPRVTSVDGGDGRLGKTPPSTLKYHRSVKLSHTGGHPLSPFTRNFPKVLHE</sequence>
<feature type="region of interest" description="Disordered" evidence="1">
    <location>
        <begin position="33"/>
        <end position="94"/>
    </location>
</feature>
<dbReference type="AlphaFoldDB" id="A0AA40KYI8"/>
<name>A0AA40KYI8_9HYME</name>
<comment type="caution">
    <text evidence="2">The sequence shown here is derived from an EMBL/GenBank/DDBJ whole genome shotgun (WGS) entry which is preliminary data.</text>
</comment>
<feature type="region of interest" description="Disordered" evidence="1">
    <location>
        <begin position="1"/>
        <end position="21"/>
    </location>
</feature>
<reference evidence="2" key="1">
    <citation type="submission" date="2021-10" db="EMBL/GenBank/DDBJ databases">
        <title>Melipona bicolor Genome sequencing and assembly.</title>
        <authorList>
            <person name="Araujo N.S."/>
            <person name="Arias M.C."/>
        </authorList>
    </citation>
    <scope>NUCLEOTIDE SEQUENCE</scope>
    <source>
        <strain evidence="2">USP_2M_L1-L4_2017</strain>
        <tissue evidence="2">Whole body</tissue>
    </source>
</reference>
<dbReference type="EMBL" id="JAHYIQ010000001">
    <property type="protein sequence ID" value="KAK1137327.1"/>
    <property type="molecule type" value="Genomic_DNA"/>
</dbReference>
<evidence type="ECO:0000313" key="3">
    <source>
        <dbReference type="Proteomes" id="UP001177670"/>
    </source>
</evidence>
<accession>A0AA40KYI8</accession>